<dbReference type="InterPro" id="IPR003869">
    <property type="entry name" value="Polysac_CapD-like"/>
</dbReference>
<evidence type="ECO:0000313" key="4">
    <source>
        <dbReference type="EMBL" id="MBE9395937.1"/>
    </source>
</evidence>
<dbReference type="InterPro" id="IPR051203">
    <property type="entry name" value="Polysaccharide_Synthase-Rel"/>
</dbReference>
<comment type="caution">
    <text evidence="4">The sequence shown here is derived from an EMBL/GenBank/DDBJ whole genome shotgun (WGS) entry which is preliminary data.</text>
</comment>
<keyword evidence="2" id="KW-1133">Transmembrane helix</keyword>
<feature type="transmembrane region" description="Helical" evidence="2">
    <location>
        <begin position="49"/>
        <end position="70"/>
    </location>
</feature>
<evidence type="ECO:0000256" key="2">
    <source>
        <dbReference type="SAM" id="Phobius"/>
    </source>
</evidence>
<keyword evidence="2" id="KW-0812">Transmembrane</keyword>
<reference evidence="4" key="1">
    <citation type="submission" date="2020-10" db="EMBL/GenBank/DDBJ databases">
        <title>Bacterium isolated from coastal waters sediment.</title>
        <authorList>
            <person name="Chen R.-J."/>
            <person name="Lu D.-C."/>
            <person name="Zhu K.-L."/>
            <person name="Du Z.-J."/>
        </authorList>
    </citation>
    <scope>NUCLEOTIDE SEQUENCE</scope>
    <source>
        <strain evidence="4">N1Y112</strain>
    </source>
</reference>
<dbReference type="Proteomes" id="UP000640333">
    <property type="component" value="Unassembled WGS sequence"/>
</dbReference>
<dbReference type="CDD" id="cd05237">
    <property type="entry name" value="UDP_invert_4-6DH_SDR_e"/>
    <property type="match status" value="1"/>
</dbReference>
<dbReference type="Pfam" id="PF13727">
    <property type="entry name" value="CoA_binding_3"/>
    <property type="match status" value="1"/>
</dbReference>
<evidence type="ECO:0000256" key="1">
    <source>
        <dbReference type="ARBA" id="ARBA00007430"/>
    </source>
</evidence>
<dbReference type="PANTHER" id="PTHR43318">
    <property type="entry name" value="UDP-N-ACETYLGLUCOSAMINE 4,6-DEHYDRATASE"/>
    <property type="match status" value="1"/>
</dbReference>
<comment type="similarity">
    <text evidence="1">Belongs to the polysaccharide synthase family.</text>
</comment>
<proteinExistence type="inferred from homology"/>
<dbReference type="RefSeq" id="WP_193951488.1">
    <property type="nucleotide sequence ID" value="NZ_JADEYS010000001.1"/>
</dbReference>
<feature type="transmembrane region" description="Helical" evidence="2">
    <location>
        <begin position="153"/>
        <end position="173"/>
    </location>
</feature>
<dbReference type="InterPro" id="IPR029063">
    <property type="entry name" value="SAM-dependent_MTases_sf"/>
</dbReference>
<feature type="transmembrane region" description="Helical" evidence="2">
    <location>
        <begin position="82"/>
        <end position="104"/>
    </location>
</feature>
<feature type="transmembrane region" description="Helical" evidence="2">
    <location>
        <begin position="110"/>
        <end position="132"/>
    </location>
</feature>
<dbReference type="Pfam" id="PF02719">
    <property type="entry name" value="Polysacc_synt_2"/>
    <property type="match status" value="1"/>
</dbReference>
<dbReference type="SUPFAM" id="SSF51735">
    <property type="entry name" value="NAD(P)-binding Rossmann-fold domains"/>
    <property type="match status" value="1"/>
</dbReference>
<sequence length="653" mass="72047">MTKLFQWFLQLSRPNKRVFSVLVDIIMLFIACWSAVALSLGTYKGILDSYWIICLLAPVCAIPVMIPMGLYRAVIRYVGYRAIWTVVRAVSIGVVVWGITLALADLFVLLPYSSVIIFWMAALVMVGGTRILGRWMFRQYTPVGRSYKNRHACRALIYGAGAAGQQMATALLISPEVSPVGFLDDDRSVYGSEIAGLRVYGIGDIEDLIRRYDVDTVLMAIRSLSTKRRREIIRKLEQYPVEVKVMPPLGDLAKGQIQLNDMANVDVVDLLGRDSVKPDGALLERCIKGKSVLVTGAGGSIGSELCRQILQQKPALLILFELSEYALYVIEKELSESISANQLDVLVYPMLGTVQDQKHLEDIMRKYSVETVYHAAAYKHVPLVEHNIVSGIRNNLFGTIKTAEAAIATGVKNFVLISSDKAVRPTNIMGATKRMAEMSLQAISHREASAGNKVCFSMVRFGNVLGSSGSVIPLFRQQIARGGPVTVTHEKMTRYFMTIPEAASLVIQAGAMGHTGDVFLLDMGESVKIVDLAKEMIVLAGYSVRDEAYPEGEIEIVFSGLRPGEKLYEELLIGGNAQGTDHPMILRSSEAFLEWPEMNAELVEMEALLHSGDYLQISEKLKKLVSGYEPSTGIEDYLYNGTAGVSSLDIIRH</sequence>
<dbReference type="SUPFAM" id="SSF53335">
    <property type="entry name" value="S-adenosyl-L-methionine-dependent methyltransferases"/>
    <property type="match status" value="1"/>
</dbReference>
<keyword evidence="2" id="KW-0472">Membrane</keyword>
<dbReference type="AlphaFoldDB" id="A0A8J7FJG9"/>
<evidence type="ECO:0000259" key="3">
    <source>
        <dbReference type="Pfam" id="PF02719"/>
    </source>
</evidence>
<accession>A0A8J7FJG9</accession>
<keyword evidence="5" id="KW-1185">Reference proteome</keyword>
<dbReference type="EMBL" id="JADEYS010000001">
    <property type="protein sequence ID" value="MBE9395937.1"/>
    <property type="molecule type" value="Genomic_DNA"/>
</dbReference>
<dbReference type="PANTHER" id="PTHR43318:SF1">
    <property type="entry name" value="POLYSACCHARIDE BIOSYNTHESIS PROTEIN EPSC-RELATED"/>
    <property type="match status" value="1"/>
</dbReference>
<evidence type="ECO:0000313" key="5">
    <source>
        <dbReference type="Proteomes" id="UP000640333"/>
    </source>
</evidence>
<name>A0A8J7FJG9_9GAMM</name>
<dbReference type="InterPro" id="IPR036291">
    <property type="entry name" value="NAD(P)-bd_dom_sf"/>
</dbReference>
<dbReference type="Gene3D" id="3.40.50.720">
    <property type="entry name" value="NAD(P)-binding Rossmann-like Domain"/>
    <property type="match status" value="2"/>
</dbReference>
<protein>
    <submittedName>
        <fullName evidence="4">Polysaccharide biosynthesis protein</fullName>
    </submittedName>
</protein>
<feature type="domain" description="Polysaccharide biosynthesis protein CapD-like" evidence="3">
    <location>
        <begin position="292"/>
        <end position="587"/>
    </location>
</feature>
<gene>
    <name evidence="4" type="ORF">IOQ59_01545</name>
</gene>
<feature type="transmembrane region" description="Helical" evidence="2">
    <location>
        <begin position="21"/>
        <end position="43"/>
    </location>
</feature>
<organism evidence="4 5">
    <name type="scientific">Pontibacterium sinense</name>
    <dbReference type="NCBI Taxonomy" id="2781979"/>
    <lineage>
        <taxon>Bacteria</taxon>
        <taxon>Pseudomonadati</taxon>
        <taxon>Pseudomonadota</taxon>
        <taxon>Gammaproteobacteria</taxon>
        <taxon>Oceanospirillales</taxon>
        <taxon>Oceanospirillaceae</taxon>
        <taxon>Pontibacterium</taxon>
    </lineage>
</organism>